<evidence type="ECO:0000256" key="10">
    <source>
        <dbReference type="ARBA" id="ARBA00022679"/>
    </source>
</evidence>
<name>A0A3E0I307_9FLAO</name>
<feature type="transmembrane region" description="Helical" evidence="24">
    <location>
        <begin position="12"/>
        <end position="41"/>
    </location>
</feature>
<evidence type="ECO:0000313" key="26">
    <source>
        <dbReference type="Proteomes" id="UP000256884"/>
    </source>
</evidence>
<keyword evidence="10 25" id="KW-0808">Transferase</keyword>
<evidence type="ECO:0000256" key="3">
    <source>
        <dbReference type="ARBA" id="ARBA00005119"/>
    </source>
</evidence>
<keyword evidence="8" id="KW-1003">Cell membrane</keyword>
<dbReference type="GO" id="GO:0016024">
    <property type="term" value="P:CDP-diacylglycerol biosynthetic process"/>
    <property type="evidence" value="ECO:0007669"/>
    <property type="project" value="TreeGrafter"/>
</dbReference>
<evidence type="ECO:0000256" key="21">
    <source>
        <dbReference type="ARBA" id="ARBA00032396"/>
    </source>
</evidence>
<evidence type="ECO:0000256" key="19">
    <source>
        <dbReference type="ARBA" id="ARBA00031825"/>
    </source>
</evidence>
<dbReference type="OrthoDB" id="9799199at2"/>
<dbReference type="Pfam" id="PF01148">
    <property type="entry name" value="CTP_transf_1"/>
    <property type="match status" value="1"/>
</dbReference>
<keyword evidence="15 24" id="KW-0472">Membrane</keyword>
<feature type="transmembrane region" description="Helical" evidence="24">
    <location>
        <begin position="77"/>
        <end position="96"/>
    </location>
</feature>
<comment type="pathway">
    <text evidence="4">Lipid metabolism.</text>
</comment>
<accession>A0A3E0I307</accession>
<sequence length="264" mass="30002">MSNLFVRSLSALVYAFLFISAILFSAETYIGLLALFATVCSWELSKIIQIKSIIPYILLACITYISFQSTIFKYNDYLFGFTITGSFILLYLLISSKLIKTGTLTQKLFLQVIYLILPFYFLMNLPFIENTYHPNIIIYIIFIIWTNDSFAFLVGKNFGKRKLFEKVSPKKTIEGFIGGLLFSIIAGFIIGQYSGIFSILDWIIIAIIVAIFGSLGDLVESKFKRQANVKDSGTIMPGHGGLLDRLDSLFFLAPFVYLYIHYIM</sequence>
<keyword evidence="16" id="KW-0594">Phospholipid biosynthesis</keyword>
<dbReference type="RefSeq" id="WP_115900898.1">
    <property type="nucleotide sequence ID" value="NZ_QUNS01000003.1"/>
</dbReference>
<keyword evidence="13 24" id="KW-1133">Transmembrane helix</keyword>
<evidence type="ECO:0000256" key="1">
    <source>
        <dbReference type="ARBA" id="ARBA00001698"/>
    </source>
</evidence>
<comment type="pathway">
    <text evidence="3">Phospholipid metabolism; CDP-diacylglycerol biosynthesis; CDP-diacylglycerol from sn-glycerol 3-phosphate: step 3/3.</text>
</comment>
<comment type="catalytic activity">
    <reaction evidence="1">
        <text>a 1,2-diacyl-sn-glycero-3-phosphate + CTP + H(+) = a CDP-1,2-diacyl-sn-glycerol + diphosphate</text>
        <dbReference type="Rhea" id="RHEA:16229"/>
        <dbReference type="ChEBI" id="CHEBI:15378"/>
        <dbReference type="ChEBI" id="CHEBI:33019"/>
        <dbReference type="ChEBI" id="CHEBI:37563"/>
        <dbReference type="ChEBI" id="CHEBI:58332"/>
        <dbReference type="ChEBI" id="CHEBI:58608"/>
        <dbReference type="EC" id="2.7.7.41"/>
    </reaction>
</comment>
<evidence type="ECO:0000256" key="12">
    <source>
        <dbReference type="ARBA" id="ARBA00022695"/>
    </source>
</evidence>
<organism evidence="25 26">
    <name type="scientific">Tenacibaculum gallaicum</name>
    <dbReference type="NCBI Taxonomy" id="561505"/>
    <lineage>
        <taxon>Bacteria</taxon>
        <taxon>Pseudomonadati</taxon>
        <taxon>Bacteroidota</taxon>
        <taxon>Flavobacteriia</taxon>
        <taxon>Flavobacteriales</taxon>
        <taxon>Flavobacteriaceae</taxon>
        <taxon>Tenacibaculum</taxon>
    </lineage>
</organism>
<evidence type="ECO:0000256" key="13">
    <source>
        <dbReference type="ARBA" id="ARBA00022989"/>
    </source>
</evidence>
<dbReference type="PANTHER" id="PTHR46382">
    <property type="entry name" value="PHOSPHATIDATE CYTIDYLYLTRANSFERASE"/>
    <property type="match status" value="1"/>
</dbReference>
<dbReference type="AlphaFoldDB" id="A0A3E0I307"/>
<evidence type="ECO:0000256" key="20">
    <source>
        <dbReference type="ARBA" id="ARBA00032253"/>
    </source>
</evidence>
<keyword evidence="9" id="KW-0444">Lipid biosynthesis</keyword>
<proteinExistence type="inferred from homology"/>
<dbReference type="PANTHER" id="PTHR46382:SF1">
    <property type="entry name" value="PHOSPHATIDATE CYTIDYLYLTRANSFERASE"/>
    <property type="match status" value="1"/>
</dbReference>
<dbReference type="GO" id="GO:0004605">
    <property type="term" value="F:phosphatidate cytidylyltransferase activity"/>
    <property type="evidence" value="ECO:0007669"/>
    <property type="project" value="UniProtKB-EC"/>
</dbReference>
<evidence type="ECO:0000313" key="25">
    <source>
        <dbReference type="EMBL" id="REH52555.1"/>
    </source>
</evidence>
<comment type="caution">
    <text evidence="25">The sequence shown here is derived from an EMBL/GenBank/DDBJ whole genome shotgun (WGS) entry which is preliminary data.</text>
</comment>
<reference evidence="25 26" key="1">
    <citation type="submission" date="2018-08" db="EMBL/GenBank/DDBJ databases">
        <title>Genomic Encyclopedia of Type Strains, Phase IV (KMG-IV): sequencing the most valuable type-strain genomes for metagenomic binning, comparative biology and taxonomic classification.</title>
        <authorList>
            <person name="Goeker M."/>
        </authorList>
    </citation>
    <scope>NUCLEOTIDE SEQUENCE [LARGE SCALE GENOMIC DNA]</scope>
    <source>
        <strain evidence="25 26">DSM 18841</strain>
    </source>
</reference>
<evidence type="ECO:0000256" key="2">
    <source>
        <dbReference type="ARBA" id="ARBA00004651"/>
    </source>
</evidence>
<evidence type="ECO:0000256" key="15">
    <source>
        <dbReference type="ARBA" id="ARBA00023136"/>
    </source>
</evidence>
<evidence type="ECO:0000256" key="14">
    <source>
        <dbReference type="ARBA" id="ARBA00023098"/>
    </source>
</evidence>
<keyword evidence="26" id="KW-1185">Reference proteome</keyword>
<evidence type="ECO:0000256" key="5">
    <source>
        <dbReference type="ARBA" id="ARBA00010185"/>
    </source>
</evidence>
<evidence type="ECO:0000256" key="8">
    <source>
        <dbReference type="ARBA" id="ARBA00022475"/>
    </source>
</evidence>
<evidence type="ECO:0000256" key="4">
    <source>
        <dbReference type="ARBA" id="ARBA00005189"/>
    </source>
</evidence>
<keyword evidence="17" id="KW-1208">Phospholipid metabolism</keyword>
<feature type="transmembrane region" description="Helical" evidence="24">
    <location>
        <begin position="134"/>
        <end position="154"/>
    </location>
</feature>
<keyword evidence="11 24" id="KW-0812">Transmembrane</keyword>
<evidence type="ECO:0000256" key="16">
    <source>
        <dbReference type="ARBA" id="ARBA00023209"/>
    </source>
</evidence>
<keyword evidence="12 25" id="KW-0548">Nucleotidyltransferase</keyword>
<feature type="transmembrane region" description="Helical" evidence="24">
    <location>
        <begin position="53"/>
        <end position="71"/>
    </location>
</feature>
<evidence type="ECO:0000256" key="17">
    <source>
        <dbReference type="ARBA" id="ARBA00023264"/>
    </source>
</evidence>
<protein>
    <recommendedName>
        <fullName evidence="7">Phosphatidate cytidylyltransferase</fullName>
        <ecNumber evidence="6">2.7.7.41</ecNumber>
    </recommendedName>
    <alternativeName>
        <fullName evidence="20">CDP-DAG synthase</fullName>
    </alternativeName>
    <alternativeName>
        <fullName evidence="22">CDP-DG synthase</fullName>
    </alternativeName>
    <alternativeName>
        <fullName evidence="18">CDP-diacylglycerol synthase</fullName>
    </alternativeName>
    <alternativeName>
        <fullName evidence="21">CDP-diglyceride pyrophosphorylase</fullName>
    </alternativeName>
    <alternativeName>
        <fullName evidence="23">CDP-diglyceride synthase</fullName>
    </alternativeName>
    <alternativeName>
        <fullName evidence="19">CTP:phosphatidate cytidylyltransferase</fullName>
    </alternativeName>
</protein>
<dbReference type="Proteomes" id="UP000256884">
    <property type="component" value="Unassembled WGS sequence"/>
</dbReference>
<evidence type="ECO:0000256" key="9">
    <source>
        <dbReference type="ARBA" id="ARBA00022516"/>
    </source>
</evidence>
<evidence type="ECO:0000256" key="23">
    <source>
        <dbReference type="ARBA" id="ARBA00033406"/>
    </source>
</evidence>
<dbReference type="EMBL" id="QUNS01000003">
    <property type="protein sequence ID" value="REH52555.1"/>
    <property type="molecule type" value="Genomic_DNA"/>
</dbReference>
<evidence type="ECO:0000256" key="24">
    <source>
        <dbReference type="SAM" id="Phobius"/>
    </source>
</evidence>
<evidence type="ECO:0000256" key="22">
    <source>
        <dbReference type="ARBA" id="ARBA00032743"/>
    </source>
</evidence>
<evidence type="ECO:0000256" key="18">
    <source>
        <dbReference type="ARBA" id="ARBA00029893"/>
    </source>
</evidence>
<comment type="subcellular location">
    <subcellularLocation>
        <location evidence="2">Cell membrane</location>
        <topology evidence="2">Multi-pass membrane protein</topology>
    </subcellularLocation>
</comment>
<dbReference type="EC" id="2.7.7.41" evidence="6"/>
<feature type="transmembrane region" description="Helical" evidence="24">
    <location>
        <begin position="175"/>
        <end position="193"/>
    </location>
</feature>
<evidence type="ECO:0000256" key="6">
    <source>
        <dbReference type="ARBA" id="ARBA00012487"/>
    </source>
</evidence>
<dbReference type="GO" id="GO:0005886">
    <property type="term" value="C:plasma membrane"/>
    <property type="evidence" value="ECO:0007669"/>
    <property type="project" value="UniProtKB-SubCell"/>
</dbReference>
<feature type="transmembrane region" description="Helical" evidence="24">
    <location>
        <begin position="199"/>
        <end position="219"/>
    </location>
</feature>
<evidence type="ECO:0000256" key="7">
    <source>
        <dbReference type="ARBA" id="ARBA00019373"/>
    </source>
</evidence>
<keyword evidence="14" id="KW-0443">Lipid metabolism</keyword>
<gene>
    <name evidence="25" type="ORF">C7448_103290</name>
</gene>
<evidence type="ECO:0000256" key="11">
    <source>
        <dbReference type="ARBA" id="ARBA00022692"/>
    </source>
</evidence>
<feature type="transmembrane region" description="Helical" evidence="24">
    <location>
        <begin position="108"/>
        <end position="128"/>
    </location>
</feature>
<comment type="similarity">
    <text evidence="5">Belongs to the CDS family.</text>
</comment>